<proteinExistence type="predicted"/>
<accession>A0AA48SF27</accession>
<sequence length="116" mass="13818">MSAILRIRYCIVVQVDLTNALLHELDRHHHSGRLIIVQHGLFRVSGKYEEQCHKVTKRCLNGIVNRVRFSHVFWCSYRSHRSDWSIRHLFFSRIVSEISRAITAFFPPCRFRFLHG</sequence>
<organism evidence="1">
    <name type="scientific">Malaco herpesvirus 1</name>
    <dbReference type="NCBI Taxonomy" id="3031797"/>
    <lineage>
        <taxon>Viruses</taxon>
        <taxon>Duplodnaviria</taxon>
        <taxon>Heunggongvirae</taxon>
        <taxon>Peploviricota</taxon>
        <taxon>Herviviricetes</taxon>
        <taxon>Herpesvirales</taxon>
        <taxon>Malacoherpesviridae</taxon>
    </lineage>
</organism>
<evidence type="ECO:0000313" key="1">
    <source>
        <dbReference type="EMBL" id="DBA11748.1"/>
    </source>
</evidence>
<reference evidence="1" key="2">
    <citation type="submission" date="2023-01" db="EMBL/GenBank/DDBJ databases">
        <authorList>
            <person name="Rosani U."/>
            <person name="Delmont T.O."/>
            <person name="Gaia M."/>
            <person name="Krupovic M."/>
        </authorList>
    </citation>
    <scope>NUCLEOTIDE SEQUENCE</scope>
    <source>
        <strain evidence="1">MalacoHV1/China/2018</strain>
    </source>
</reference>
<dbReference type="EMBL" id="BK063092">
    <property type="protein sequence ID" value="DBA11748.1"/>
    <property type="molecule type" value="Genomic_DNA"/>
</dbReference>
<reference evidence="1" key="1">
    <citation type="journal article" date="2023" name="Front. Mar. Sci.">
        <title>Tracing the invertebrate herpesviruses in the global sequence datasets.</title>
        <authorList>
            <person name="Rosani U."/>
            <person name="Gaia M."/>
            <person name="Delmont T.O."/>
            <person name="Krupovic M."/>
        </authorList>
    </citation>
    <scope>NUCLEOTIDE SEQUENCE</scope>
    <source>
        <strain evidence="1">MalacoHV1/China/2018</strain>
    </source>
</reference>
<name>A0AA48SF27_9VIRU</name>
<protein>
    <submittedName>
        <fullName evidence="1">ORF47</fullName>
    </submittedName>
</protein>